<name>A0A5C6QP56_9GAMM</name>
<evidence type="ECO:0000256" key="1">
    <source>
        <dbReference type="SAM" id="SignalP"/>
    </source>
</evidence>
<evidence type="ECO:0000313" key="2">
    <source>
        <dbReference type="EMBL" id="TWX62079.1"/>
    </source>
</evidence>
<evidence type="ECO:0000313" key="3">
    <source>
        <dbReference type="EMBL" id="TWX70481.1"/>
    </source>
</evidence>
<accession>A0A5C6QP56</accession>
<reference evidence="3 5" key="1">
    <citation type="submission" date="2019-07" db="EMBL/GenBank/DDBJ databases">
        <title>Genomes of sea-ice associated Colwellia species.</title>
        <authorList>
            <person name="Bowman J.P."/>
        </authorList>
    </citation>
    <scope>NUCLEOTIDE SEQUENCE [LARGE SCALE GENOMIC DNA]</scope>
    <source>
        <strain evidence="2 4">ACAM 607</strain>
        <strain evidence="3 5">IC036</strain>
    </source>
</reference>
<dbReference type="InterPro" id="IPR022193">
    <property type="entry name" value="DUF3718"/>
</dbReference>
<dbReference type="AlphaFoldDB" id="A0A5C6QP56"/>
<dbReference type="EMBL" id="VOLQ01000004">
    <property type="protein sequence ID" value="TWX70481.1"/>
    <property type="molecule type" value="Genomic_DNA"/>
</dbReference>
<dbReference type="OrthoDB" id="6197363at2"/>
<feature type="chain" id="PRO_5022659815" evidence="1">
    <location>
        <begin position="19"/>
        <end position="115"/>
    </location>
</feature>
<comment type="caution">
    <text evidence="3">The sequence shown here is derived from an EMBL/GenBank/DDBJ whole genome shotgun (WGS) entry which is preliminary data.</text>
</comment>
<dbReference type="EMBL" id="VOLR01000004">
    <property type="protein sequence ID" value="TWX62079.1"/>
    <property type="molecule type" value="Genomic_DNA"/>
</dbReference>
<proteinExistence type="predicted"/>
<organism evidence="3 5">
    <name type="scientific">Colwellia hornerae</name>
    <dbReference type="NCBI Taxonomy" id="89402"/>
    <lineage>
        <taxon>Bacteria</taxon>
        <taxon>Pseudomonadati</taxon>
        <taxon>Pseudomonadota</taxon>
        <taxon>Gammaproteobacteria</taxon>
        <taxon>Alteromonadales</taxon>
        <taxon>Colwelliaceae</taxon>
        <taxon>Colwellia</taxon>
    </lineage>
</organism>
<dbReference type="RefSeq" id="WP_146798137.1">
    <property type="nucleotide sequence ID" value="NZ_VOLP01000005.1"/>
</dbReference>
<keyword evidence="1" id="KW-0732">Signal</keyword>
<evidence type="ECO:0000313" key="5">
    <source>
        <dbReference type="Proteomes" id="UP000321917"/>
    </source>
</evidence>
<keyword evidence="4" id="KW-1185">Reference proteome</keyword>
<gene>
    <name evidence="2" type="ORF">ESZ26_03630</name>
    <name evidence="3" type="ORF">ESZ27_02885</name>
</gene>
<dbReference type="Proteomes" id="UP000321525">
    <property type="component" value="Unassembled WGS sequence"/>
</dbReference>
<dbReference type="Proteomes" id="UP000321917">
    <property type="component" value="Unassembled WGS sequence"/>
</dbReference>
<protein>
    <submittedName>
        <fullName evidence="3">DUF3718 domain-containing protein</fullName>
    </submittedName>
</protein>
<evidence type="ECO:0000313" key="4">
    <source>
        <dbReference type="Proteomes" id="UP000321525"/>
    </source>
</evidence>
<feature type="signal peptide" evidence="1">
    <location>
        <begin position="1"/>
        <end position="18"/>
    </location>
</feature>
<sequence>MKKTLLLASLIAASVTFAPVTKADNISLRICEYVAANDKNRLRSFMKQNKLKIRTLFNSIECNGQNLLVFAASNSALETGEFIIGKVPSKEVAKYIADIGKYSKHLEEEAKKRIN</sequence>
<dbReference type="Pfam" id="PF12514">
    <property type="entry name" value="DUF3718"/>
    <property type="match status" value="1"/>
</dbReference>